<name>A0A8S1XL23_PAROT</name>
<dbReference type="SMART" id="SM00327">
    <property type="entry name" value="VWA"/>
    <property type="match status" value="1"/>
</dbReference>
<dbReference type="EMBL" id="CAJJDP010000125">
    <property type="protein sequence ID" value="CAD8201589.1"/>
    <property type="molecule type" value="Genomic_DNA"/>
</dbReference>
<dbReference type="PANTHER" id="PTHR10579:SF43">
    <property type="entry name" value="ZINC FINGER (C3HC4-TYPE RING FINGER) FAMILY PROTEIN"/>
    <property type="match status" value="1"/>
</dbReference>
<evidence type="ECO:0000313" key="3">
    <source>
        <dbReference type="EMBL" id="CAD8201589.1"/>
    </source>
</evidence>
<evidence type="ECO:0000313" key="4">
    <source>
        <dbReference type="Proteomes" id="UP000683925"/>
    </source>
</evidence>
<proteinExistence type="predicted"/>
<evidence type="ECO:0000256" key="1">
    <source>
        <dbReference type="SAM" id="MobiDB-lite"/>
    </source>
</evidence>
<keyword evidence="4" id="KW-1185">Reference proteome</keyword>
<dbReference type="AlphaFoldDB" id="A0A8S1XL23"/>
<sequence>MQKVYRRNSGYSSCSDQEQEDFLSQPQLQYMSQIQQANWQINENIVQSLLSEQKAISLEEQVEEQTVVTIDQEITDPDALQVELLNSVHLNVLPRQKAMQIQEYSQLLPVVLQIQSLKSQMKKQRANIDLMCVVDVSGSMDGEKIKLVQNSLRYIQKILKPTDRLALVSFGTQAGINLSWTRNIAENKKIIKRAIKDIKIRDSTNIASGVALGLRMIRDRKYKNPVTSMFVLSDGVDDDRGADLRCQQALHQYNIQDTLTINTFGYGSDHDAKVMNNIANLKGGQFVYIDNIQRVSEHFILAMSGMLSVKAKNVVLTVKQMNNVFKLAKIFGDDFLWNKSSETEYQLTLNYLVDEDKKEFALEIEIPGFKQQELVLENILQVDLQGVFIGLNTAFKKTSKLELEFSKTEVQYQPIELVEVNYLRAKAGDRIGQAKGLANSKKYDQAIQLLNQVIDEIENSLFKENKQLVVVLKDLNDIKQICKPQTYERDGEAMMLYKQKNHIQRQRSINNSDEWCEDEEEQMNQFKNGNLNLSASYSGGSCQSIGRVQNVQIKNDSQSDGGYEQNIEPNENEDEQEVKSSPKILQRRASRSVSSNDSRKQKNSRGSSIG</sequence>
<dbReference type="OrthoDB" id="687730at2759"/>
<dbReference type="Pfam" id="PF00092">
    <property type="entry name" value="VWA"/>
    <property type="match status" value="1"/>
</dbReference>
<evidence type="ECO:0000259" key="2">
    <source>
        <dbReference type="PROSITE" id="PS50234"/>
    </source>
</evidence>
<comment type="caution">
    <text evidence="3">The sequence shown here is derived from an EMBL/GenBank/DDBJ whole genome shotgun (WGS) entry which is preliminary data.</text>
</comment>
<reference evidence="3" key="1">
    <citation type="submission" date="2021-01" db="EMBL/GenBank/DDBJ databases">
        <authorList>
            <consortium name="Genoscope - CEA"/>
            <person name="William W."/>
        </authorList>
    </citation>
    <scope>NUCLEOTIDE SEQUENCE</scope>
</reference>
<dbReference type="PROSITE" id="PS50234">
    <property type="entry name" value="VWFA"/>
    <property type="match status" value="1"/>
</dbReference>
<dbReference type="InterPro" id="IPR051266">
    <property type="entry name" value="CLCR"/>
</dbReference>
<feature type="domain" description="VWFA" evidence="2">
    <location>
        <begin position="129"/>
        <end position="303"/>
    </location>
</feature>
<dbReference type="Proteomes" id="UP000683925">
    <property type="component" value="Unassembled WGS sequence"/>
</dbReference>
<feature type="region of interest" description="Disordered" evidence="1">
    <location>
        <begin position="555"/>
        <end position="610"/>
    </location>
</feature>
<dbReference type="InterPro" id="IPR002035">
    <property type="entry name" value="VWF_A"/>
</dbReference>
<dbReference type="OMA" id="IQRPAYC"/>
<protein>
    <recommendedName>
        <fullName evidence="2">VWFA domain-containing protein</fullName>
    </recommendedName>
</protein>
<accession>A0A8S1XL23</accession>
<dbReference type="PANTHER" id="PTHR10579">
    <property type="entry name" value="CALCIUM-ACTIVATED CHLORIDE CHANNEL REGULATOR"/>
    <property type="match status" value="1"/>
</dbReference>
<gene>
    <name evidence="3" type="ORF">POCTA_138.1.T1250035</name>
</gene>
<organism evidence="3 4">
    <name type="scientific">Paramecium octaurelia</name>
    <dbReference type="NCBI Taxonomy" id="43137"/>
    <lineage>
        <taxon>Eukaryota</taxon>
        <taxon>Sar</taxon>
        <taxon>Alveolata</taxon>
        <taxon>Ciliophora</taxon>
        <taxon>Intramacronucleata</taxon>
        <taxon>Oligohymenophorea</taxon>
        <taxon>Peniculida</taxon>
        <taxon>Parameciidae</taxon>
        <taxon>Paramecium</taxon>
    </lineage>
</organism>